<protein>
    <recommendedName>
        <fullName evidence="6">Kinesin-like protein</fullName>
    </recommendedName>
</protein>
<reference evidence="8" key="1">
    <citation type="submission" date="2023-03" db="EMBL/GenBank/DDBJ databases">
        <title>Electrophorus voltai genome.</title>
        <authorList>
            <person name="Bian C."/>
        </authorList>
    </citation>
    <scope>NUCLEOTIDE SEQUENCE</scope>
    <source>
        <strain evidence="8">CB-2022</strain>
        <tissue evidence="8">Muscle</tissue>
    </source>
</reference>
<dbReference type="EMBL" id="JAROKS010000004">
    <property type="protein sequence ID" value="KAK1804348.1"/>
    <property type="molecule type" value="Genomic_DNA"/>
</dbReference>
<evidence type="ECO:0000313" key="9">
    <source>
        <dbReference type="Proteomes" id="UP001239994"/>
    </source>
</evidence>
<organism evidence="8 9">
    <name type="scientific">Electrophorus voltai</name>
    <dbReference type="NCBI Taxonomy" id="2609070"/>
    <lineage>
        <taxon>Eukaryota</taxon>
        <taxon>Metazoa</taxon>
        <taxon>Chordata</taxon>
        <taxon>Craniata</taxon>
        <taxon>Vertebrata</taxon>
        <taxon>Euteleostomi</taxon>
        <taxon>Actinopterygii</taxon>
        <taxon>Neopterygii</taxon>
        <taxon>Teleostei</taxon>
        <taxon>Ostariophysi</taxon>
        <taxon>Gymnotiformes</taxon>
        <taxon>Gymnotoidei</taxon>
        <taxon>Gymnotidae</taxon>
        <taxon>Electrophorus</taxon>
    </lineage>
</organism>
<dbReference type="SMART" id="SM00129">
    <property type="entry name" value="KISc"/>
    <property type="match status" value="1"/>
</dbReference>
<dbReference type="SUPFAM" id="SSF52540">
    <property type="entry name" value="P-loop containing nucleoside triphosphate hydrolases"/>
    <property type="match status" value="1"/>
</dbReference>
<evidence type="ECO:0000256" key="2">
    <source>
        <dbReference type="ARBA" id="ARBA00022741"/>
    </source>
</evidence>
<dbReference type="InterPro" id="IPR019821">
    <property type="entry name" value="Kinesin_motor_CS"/>
</dbReference>
<dbReference type="PANTHER" id="PTHR47972:SF65">
    <property type="entry name" value="KINESIN-LIKE PROTEIN"/>
    <property type="match status" value="1"/>
</dbReference>
<evidence type="ECO:0000256" key="5">
    <source>
        <dbReference type="PROSITE-ProRule" id="PRU00283"/>
    </source>
</evidence>
<dbReference type="GO" id="GO:0048731">
    <property type="term" value="P:system development"/>
    <property type="evidence" value="ECO:0007669"/>
    <property type="project" value="UniProtKB-ARBA"/>
</dbReference>
<dbReference type="GO" id="GO:0008017">
    <property type="term" value="F:microtubule binding"/>
    <property type="evidence" value="ECO:0007669"/>
    <property type="project" value="InterPro"/>
</dbReference>
<evidence type="ECO:0000256" key="3">
    <source>
        <dbReference type="ARBA" id="ARBA00022840"/>
    </source>
</evidence>
<dbReference type="Gene3D" id="3.40.850.10">
    <property type="entry name" value="Kinesin motor domain"/>
    <property type="match status" value="1"/>
</dbReference>
<dbReference type="AlphaFoldDB" id="A0AAD9E4R5"/>
<keyword evidence="4" id="KW-0206">Cytoskeleton</keyword>
<evidence type="ECO:0000256" key="6">
    <source>
        <dbReference type="RuleBase" id="RU000394"/>
    </source>
</evidence>
<sequence>MTRHALTGMQVRYKMQELSSSAKLLRSVTFHTLTDMQDLLRSFTATAEMVTQREQQAKASVEDSKEKDMLTVCHGPQEVLERRVQYNRLLEVQGNIRVFCRCRGPAGLAGGNSCLDIPSDHELHLLQKGGKKLFHFEQEQVFDGALPFITSCLDGYNICILSYGQSGSGKTYTMVGPKDQPGLNIRSVKELLRLCKERKNITYSVKVSMLEIYVESLYDLLSRNPQNEVEIRTQGTSITVPSLTRVEVKTEEDIVNVMETGGKNLYLTSDKTNTESSCSHLVVFAMVEGTDDVCGFSTRGTLTLCDLAGSERISKSQARGQQLTERAAINKSLMALRQVPKYYQDL</sequence>
<keyword evidence="3 5" id="KW-0067">ATP-binding</keyword>
<dbReference type="PROSITE" id="PS00411">
    <property type="entry name" value="KINESIN_MOTOR_1"/>
    <property type="match status" value="1"/>
</dbReference>
<dbReference type="PRINTS" id="PR00380">
    <property type="entry name" value="KINESINHEAVY"/>
</dbReference>
<dbReference type="GO" id="GO:0003777">
    <property type="term" value="F:microtubule motor activity"/>
    <property type="evidence" value="ECO:0007669"/>
    <property type="project" value="InterPro"/>
</dbReference>
<evidence type="ECO:0000259" key="7">
    <source>
        <dbReference type="PROSITE" id="PS50067"/>
    </source>
</evidence>
<gene>
    <name evidence="8" type="ORF">P4O66_020370</name>
</gene>
<feature type="domain" description="Kinesin motor" evidence="7">
    <location>
        <begin position="95"/>
        <end position="346"/>
    </location>
</feature>
<keyword evidence="5 6" id="KW-0505">Motor protein</keyword>
<dbReference type="Proteomes" id="UP001239994">
    <property type="component" value="Unassembled WGS sequence"/>
</dbReference>
<keyword evidence="6" id="KW-0493">Microtubule</keyword>
<evidence type="ECO:0000313" key="8">
    <source>
        <dbReference type="EMBL" id="KAK1804348.1"/>
    </source>
</evidence>
<keyword evidence="9" id="KW-1185">Reference proteome</keyword>
<dbReference type="PROSITE" id="PS50067">
    <property type="entry name" value="KINESIN_MOTOR_2"/>
    <property type="match status" value="1"/>
</dbReference>
<dbReference type="InterPro" id="IPR027417">
    <property type="entry name" value="P-loop_NTPase"/>
</dbReference>
<proteinExistence type="inferred from homology"/>
<feature type="binding site" evidence="5">
    <location>
        <begin position="164"/>
        <end position="171"/>
    </location>
    <ligand>
        <name>ATP</name>
        <dbReference type="ChEBI" id="CHEBI:30616"/>
    </ligand>
</feature>
<dbReference type="Pfam" id="PF00225">
    <property type="entry name" value="Kinesin"/>
    <property type="match status" value="1"/>
</dbReference>
<comment type="subcellular location">
    <subcellularLocation>
        <location evidence="1">Cytoplasm</location>
        <location evidence="1">Cytoskeleton</location>
    </subcellularLocation>
</comment>
<dbReference type="GO" id="GO:0007018">
    <property type="term" value="P:microtubule-based movement"/>
    <property type="evidence" value="ECO:0007669"/>
    <property type="project" value="InterPro"/>
</dbReference>
<evidence type="ECO:0000256" key="4">
    <source>
        <dbReference type="ARBA" id="ARBA00023212"/>
    </source>
</evidence>
<dbReference type="InterPro" id="IPR036961">
    <property type="entry name" value="Kinesin_motor_dom_sf"/>
</dbReference>
<dbReference type="PANTHER" id="PTHR47972">
    <property type="entry name" value="KINESIN-LIKE PROTEIN KLP-3"/>
    <property type="match status" value="1"/>
</dbReference>
<keyword evidence="4" id="KW-0963">Cytoplasm</keyword>
<dbReference type="InterPro" id="IPR001752">
    <property type="entry name" value="Kinesin_motor_dom"/>
</dbReference>
<accession>A0AAD9E4R5</accession>
<dbReference type="GO" id="GO:0005874">
    <property type="term" value="C:microtubule"/>
    <property type="evidence" value="ECO:0007669"/>
    <property type="project" value="UniProtKB-KW"/>
</dbReference>
<comment type="caution">
    <text evidence="8">The sequence shown here is derived from an EMBL/GenBank/DDBJ whole genome shotgun (WGS) entry which is preliminary data.</text>
</comment>
<dbReference type="GO" id="GO:0005524">
    <property type="term" value="F:ATP binding"/>
    <property type="evidence" value="ECO:0007669"/>
    <property type="project" value="UniProtKB-UniRule"/>
</dbReference>
<dbReference type="InterPro" id="IPR027640">
    <property type="entry name" value="Kinesin-like_fam"/>
</dbReference>
<comment type="similarity">
    <text evidence="5 6">Belongs to the TRAFAC class myosin-kinesin ATPase superfamily. Kinesin family.</text>
</comment>
<evidence type="ECO:0000256" key="1">
    <source>
        <dbReference type="ARBA" id="ARBA00004245"/>
    </source>
</evidence>
<keyword evidence="2 5" id="KW-0547">Nucleotide-binding</keyword>
<name>A0AAD9E4R5_9TELE</name>